<feature type="signal peptide" evidence="2">
    <location>
        <begin position="1"/>
        <end position="20"/>
    </location>
</feature>
<gene>
    <name evidence="3" type="ORF">FKW77_003607</name>
</gene>
<dbReference type="Proteomes" id="UP000316270">
    <property type="component" value="Chromosome 18"/>
</dbReference>
<protein>
    <recommendedName>
        <fullName evidence="5">Extracellular membrane protein CFEM domain-containing protein</fullName>
    </recommendedName>
</protein>
<accession>A0A517LQ36</accession>
<dbReference type="STRING" id="50376.A0A517LQ36"/>
<organism evidence="3 4">
    <name type="scientific">Venturia effusa</name>
    <dbReference type="NCBI Taxonomy" id="50376"/>
    <lineage>
        <taxon>Eukaryota</taxon>
        <taxon>Fungi</taxon>
        <taxon>Dikarya</taxon>
        <taxon>Ascomycota</taxon>
        <taxon>Pezizomycotina</taxon>
        <taxon>Dothideomycetes</taxon>
        <taxon>Pleosporomycetidae</taxon>
        <taxon>Venturiales</taxon>
        <taxon>Venturiaceae</taxon>
        <taxon>Venturia</taxon>
    </lineage>
</organism>
<feature type="region of interest" description="Disordered" evidence="1">
    <location>
        <begin position="88"/>
        <end position="178"/>
    </location>
</feature>
<proteinExistence type="predicted"/>
<feature type="chain" id="PRO_5022244230" description="Extracellular membrane protein CFEM domain-containing protein" evidence="2">
    <location>
        <begin position="21"/>
        <end position="275"/>
    </location>
</feature>
<keyword evidence="2" id="KW-0732">Signal</keyword>
<keyword evidence="4" id="KW-1185">Reference proteome</keyword>
<name>A0A517LQ36_9PEZI</name>
<evidence type="ECO:0000256" key="1">
    <source>
        <dbReference type="SAM" id="MobiDB-lite"/>
    </source>
</evidence>
<sequence length="275" mass="26519">MLFNTVVFSAIAAFAALASAQTADSCAAGAIIGIQAVCGTDPKDCGSGRCCLSDQTCVPSGSTFACADPNLVPGTTQTVRAGCYATAGSTPTSSTSSGKPISSTGSGSGSTKPTSATGYSSDSVSGTVSSTTMETKASSSKGPSETGPSSSEGETGGASETKTGSYSSKGVPTGTGGGSYVTVTSSEASSSATWGNKGPSYSSASAAVSSAVAAPYTFTNGTVNYPTGSPSGSSSAPKSSSAQVVQSNSASSAFMSPQNSFAMLVSAVAVAAYWL</sequence>
<evidence type="ECO:0000313" key="3">
    <source>
        <dbReference type="EMBL" id="QDS77683.1"/>
    </source>
</evidence>
<dbReference type="AlphaFoldDB" id="A0A517LQ36"/>
<evidence type="ECO:0000313" key="4">
    <source>
        <dbReference type="Proteomes" id="UP000316270"/>
    </source>
</evidence>
<evidence type="ECO:0008006" key="5">
    <source>
        <dbReference type="Google" id="ProtNLM"/>
    </source>
</evidence>
<feature type="compositionally biased region" description="Low complexity" evidence="1">
    <location>
        <begin position="88"/>
        <end position="172"/>
    </location>
</feature>
<dbReference type="OrthoDB" id="3945627at2759"/>
<dbReference type="EMBL" id="CP042202">
    <property type="protein sequence ID" value="QDS77683.1"/>
    <property type="molecule type" value="Genomic_DNA"/>
</dbReference>
<reference evidence="3 4" key="1">
    <citation type="submission" date="2019-07" db="EMBL/GenBank/DDBJ databases">
        <title>Finished genome of Venturia effusa.</title>
        <authorList>
            <person name="Young C.A."/>
            <person name="Cox M.P."/>
            <person name="Ganley A.R.D."/>
            <person name="David W.J."/>
        </authorList>
    </citation>
    <scope>NUCLEOTIDE SEQUENCE [LARGE SCALE GENOMIC DNA]</scope>
    <source>
        <strain evidence="4">albino</strain>
    </source>
</reference>
<evidence type="ECO:0000256" key="2">
    <source>
        <dbReference type="SAM" id="SignalP"/>
    </source>
</evidence>